<dbReference type="AlphaFoldDB" id="A0A2U8FFU8"/>
<protein>
    <submittedName>
        <fullName evidence="2">Ciab protein</fullName>
    </submittedName>
</protein>
<gene>
    <name evidence="2" type="ORF">CDV25_01505</name>
</gene>
<evidence type="ECO:0000313" key="2">
    <source>
        <dbReference type="EMBL" id="AWI35044.1"/>
    </source>
</evidence>
<dbReference type="EMBL" id="CP021886">
    <property type="protein sequence ID" value="AWI35044.1"/>
    <property type="molecule type" value="Genomic_DNA"/>
</dbReference>
<reference evidence="2 3" key="1">
    <citation type="submission" date="2017-06" db="EMBL/GenBank/DDBJ databases">
        <title>Complete genome of Helicobacter apodemus.</title>
        <authorList>
            <person name="Cho S."/>
        </authorList>
    </citation>
    <scope>NUCLEOTIDE SEQUENCE [LARGE SCALE GENOMIC DNA]</scope>
    <source>
        <strain evidence="3">SNUVETPUB-15-01</strain>
    </source>
</reference>
<name>A0A2U8FFU8_9HELI</name>
<evidence type="ECO:0000313" key="3">
    <source>
        <dbReference type="Proteomes" id="UP000244890"/>
    </source>
</evidence>
<sequence>MFLLSEKFYTQKHEKLLNFIQSQQLLTPFLRELIEVVHRIGLCFNRFFRSWQKELILGINKSLKDRYYNDLPTILKVLQTSLEVTKDGEISDRSYSIPVLKDTYEAVAYADFFEKEFLTFKTIFQESLPLLENTKEVCPKLEQKGSYLRYLKALQQALLQKDTKELLESWREVDRCWMQITSPLQIGHPLEYYEDHFRRAVAPEWDLRIARIYEGQDLLTGVSNCGISKESFLRFYQELSSQMPKTAFKSEIDVCVEESLKKTQSYGGMPLLFYGAELNGLFSAQVVPNDENVSAKYGKKIFYFPDRVRELSCAKPFMLLSSKTFSQDFLDFNRELLYFRKEDWYRVYEISTIGHEFGHILWVSFDSELQMNKSGEFKNIEEFKATMGGLVYYFLKGDLTLLKELVFNTISRAVSLITWQRENEVLPYYCEGLIHLDILFSSGILSYCGDFENIALSVDYEKVKILMDLYLKTYNELVAVYLQKSDAKEFLIRYMKKDEKGIFKPIKIEVLLFVEDYYKKYQEIGQRVDSITPQIWKRNYIRRQNERSCS</sequence>
<organism evidence="2 3">
    <name type="scientific">Helicobacter apodemus</name>
    <dbReference type="NCBI Taxonomy" id="135569"/>
    <lineage>
        <taxon>Bacteria</taxon>
        <taxon>Pseudomonadati</taxon>
        <taxon>Campylobacterota</taxon>
        <taxon>Epsilonproteobacteria</taxon>
        <taxon>Campylobacterales</taxon>
        <taxon>Helicobacteraceae</taxon>
        <taxon>Helicobacter</taxon>
    </lineage>
</organism>
<dbReference type="OrthoDB" id="5372053at2"/>
<dbReference type="Proteomes" id="UP000244890">
    <property type="component" value="Chromosome"/>
</dbReference>
<dbReference type="KEGG" id="had:CDV25_01505"/>
<evidence type="ECO:0000259" key="1">
    <source>
        <dbReference type="Pfam" id="PF25448"/>
    </source>
</evidence>
<dbReference type="Pfam" id="PF25448">
    <property type="entry name" value="DUF7897"/>
    <property type="match status" value="1"/>
</dbReference>
<proteinExistence type="predicted"/>
<accession>A0A2U8FFU8</accession>
<dbReference type="NCBIfam" id="NF033805">
    <property type="entry name" value="invasion_CiaB"/>
    <property type="match status" value="1"/>
</dbReference>
<dbReference type="InterPro" id="IPR057219">
    <property type="entry name" value="DUF7897"/>
</dbReference>
<feature type="domain" description="DUF7897" evidence="1">
    <location>
        <begin position="1"/>
        <end position="529"/>
    </location>
</feature>